<keyword evidence="1" id="KW-0805">Transcription regulation</keyword>
<evidence type="ECO:0000313" key="5">
    <source>
        <dbReference type="Proteomes" id="UP000215185"/>
    </source>
</evidence>
<dbReference type="InterPro" id="IPR036390">
    <property type="entry name" value="WH_DNA-bd_sf"/>
</dbReference>
<evidence type="ECO:0000256" key="2">
    <source>
        <dbReference type="ARBA" id="ARBA00023163"/>
    </source>
</evidence>
<protein>
    <submittedName>
        <fullName evidence="4">Transcriptional regulator</fullName>
    </submittedName>
</protein>
<keyword evidence="5" id="KW-1185">Reference proteome</keyword>
<gene>
    <name evidence="4" type="primary">ohrR</name>
    <name evidence="4" type="ORF">SAMEA4412692_01141</name>
</gene>
<dbReference type="GO" id="GO:0006950">
    <property type="term" value="P:response to stress"/>
    <property type="evidence" value="ECO:0007669"/>
    <property type="project" value="TreeGrafter"/>
</dbReference>
<dbReference type="Pfam" id="PF01047">
    <property type="entry name" value="MarR"/>
    <property type="match status" value="1"/>
</dbReference>
<dbReference type="PROSITE" id="PS50995">
    <property type="entry name" value="HTH_MARR_2"/>
    <property type="match status" value="1"/>
</dbReference>
<dbReference type="InterPro" id="IPR039422">
    <property type="entry name" value="MarR/SlyA-like"/>
</dbReference>
<dbReference type="PANTHER" id="PTHR33164:SF56">
    <property type="entry name" value="HTH-TYPE TRANSCRIPTIONAL REGULATOR MHQR"/>
    <property type="match status" value="1"/>
</dbReference>
<dbReference type="Gene3D" id="1.10.10.10">
    <property type="entry name" value="Winged helix-like DNA-binding domain superfamily/Winged helix DNA-binding domain"/>
    <property type="match status" value="1"/>
</dbReference>
<keyword evidence="2" id="KW-0804">Transcription</keyword>
<name>A0A239SVI6_9STRE</name>
<feature type="domain" description="HTH marR-type" evidence="3">
    <location>
        <begin position="13"/>
        <end position="148"/>
    </location>
</feature>
<dbReference type="SUPFAM" id="SSF46785">
    <property type="entry name" value="Winged helix' DNA-binding domain"/>
    <property type="match status" value="1"/>
</dbReference>
<evidence type="ECO:0000313" key="4">
    <source>
        <dbReference type="EMBL" id="SNU88603.1"/>
    </source>
</evidence>
<dbReference type="PANTHER" id="PTHR33164">
    <property type="entry name" value="TRANSCRIPTIONAL REGULATOR, MARR FAMILY"/>
    <property type="match status" value="1"/>
</dbReference>
<evidence type="ECO:0000259" key="3">
    <source>
        <dbReference type="PROSITE" id="PS50995"/>
    </source>
</evidence>
<dbReference type="OrthoDB" id="9799747at2"/>
<dbReference type="KEGG" id="smen:SAMEA4412692_1141"/>
<dbReference type="STRING" id="1123308.GCA_000380085_00904"/>
<dbReference type="InterPro" id="IPR036388">
    <property type="entry name" value="WH-like_DNA-bd_sf"/>
</dbReference>
<dbReference type="EMBL" id="LT906439">
    <property type="protein sequence ID" value="SNU88603.1"/>
    <property type="molecule type" value="Genomic_DNA"/>
</dbReference>
<accession>A0A239SVI6</accession>
<reference evidence="4 5" key="1">
    <citation type="submission" date="2017-06" db="EMBL/GenBank/DDBJ databases">
        <authorList>
            <consortium name="Pathogen Informatics"/>
        </authorList>
    </citation>
    <scope>NUCLEOTIDE SEQUENCE [LARGE SCALE GENOMIC DNA]</scope>
    <source>
        <strain evidence="4 5">NCTC13788</strain>
    </source>
</reference>
<dbReference type="GO" id="GO:0003700">
    <property type="term" value="F:DNA-binding transcription factor activity"/>
    <property type="evidence" value="ECO:0007669"/>
    <property type="project" value="InterPro"/>
</dbReference>
<sequence>MKKTEINQIIAEHRSALNSIIALRRTMHTVNLLESPLIKQHGITLTQFGVLEILYNKGDMRIQDLIEKMLTTSGNMTVVIKNMIRDGLITREPNPNDKRACLISITDKGQEFIEQILPDHYRNIGNIFNVLTEEEQVVLVSLLKKFRTLS</sequence>
<dbReference type="InterPro" id="IPR000835">
    <property type="entry name" value="HTH_MarR-typ"/>
</dbReference>
<proteinExistence type="predicted"/>
<dbReference type="RefSeq" id="WP_018373477.1">
    <property type="nucleotide sequence ID" value="NZ_LT906439.1"/>
</dbReference>
<evidence type="ECO:0000256" key="1">
    <source>
        <dbReference type="ARBA" id="ARBA00023015"/>
    </source>
</evidence>
<dbReference type="AlphaFoldDB" id="A0A239SVI6"/>
<dbReference type="SMART" id="SM00347">
    <property type="entry name" value="HTH_MARR"/>
    <property type="match status" value="1"/>
</dbReference>
<dbReference type="eggNOG" id="COG1846">
    <property type="taxonomic scope" value="Bacteria"/>
</dbReference>
<dbReference type="Proteomes" id="UP000215185">
    <property type="component" value="Chromosome 1"/>
</dbReference>
<organism evidence="4 5">
    <name type="scientific">Streptococcus merionis</name>
    <dbReference type="NCBI Taxonomy" id="400065"/>
    <lineage>
        <taxon>Bacteria</taxon>
        <taxon>Bacillati</taxon>
        <taxon>Bacillota</taxon>
        <taxon>Bacilli</taxon>
        <taxon>Lactobacillales</taxon>
        <taxon>Streptococcaceae</taxon>
        <taxon>Streptococcus</taxon>
    </lineage>
</organism>